<evidence type="ECO:0000313" key="2">
    <source>
        <dbReference type="EMBL" id="CAH9087396.1"/>
    </source>
</evidence>
<keyword evidence="3" id="KW-1185">Reference proteome</keyword>
<organism evidence="2 3">
    <name type="scientific">Cuscuta europaea</name>
    <name type="common">European dodder</name>
    <dbReference type="NCBI Taxonomy" id="41803"/>
    <lineage>
        <taxon>Eukaryota</taxon>
        <taxon>Viridiplantae</taxon>
        <taxon>Streptophyta</taxon>
        <taxon>Embryophyta</taxon>
        <taxon>Tracheophyta</taxon>
        <taxon>Spermatophyta</taxon>
        <taxon>Magnoliopsida</taxon>
        <taxon>eudicotyledons</taxon>
        <taxon>Gunneridae</taxon>
        <taxon>Pentapetalae</taxon>
        <taxon>asterids</taxon>
        <taxon>lamiids</taxon>
        <taxon>Solanales</taxon>
        <taxon>Convolvulaceae</taxon>
        <taxon>Cuscuteae</taxon>
        <taxon>Cuscuta</taxon>
        <taxon>Cuscuta subgen. Cuscuta</taxon>
    </lineage>
</organism>
<dbReference type="AlphaFoldDB" id="A0A9P0Z512"/>
<evidence type="ECO:0000313" key="3">
    <source>
        <dbReference type="Proteomes" id="UP001152484"/>
    </source>
</evidence>
<sequence length="76" mass="8680">MKYKKVTTFLFSQKYDLVSCPDGPDQTHRFPSQPILFISEAKSTLSTKELPRHLPRPSQEQRRPPPNSSLSPPRTG</sequence>
<comment type="caution">
    <text evidence="2">The sequence shown here is derived from an EMBL/GenBank/DDBJ whole genome shotgun (WGS) entry which is preliminary data.</text>
</comment>
<accession>A0A9P0Z512</accession>
<name>A0A9P0Z512_CUSEU</name>
<proteinExistence type="predicted"/>
<feature type="region of interest" description="Disordered" evidence="1">
    <location>
        <begin position="41"/>
        <end position="76"/>
    </location>
</feature>
<gene>
    <name evidence="2" type="ORF">CEURO_LOCUS10038</name>
</gene>
<protein>
    <submittedName>
        <fullName evidence="2">Uncharacterized protein</fullName>
    </submittedName>
</protein>
<evidence type="ECO:0000256" key="1">
    <source>
        <dbReference type="SAM" id="MobiDB-lite"/>
    </source>
</evidence>
<dbReference type="EMBL" id="CAMAPE010000019">
    <property type="protein sequence ID" value="CAH9087396.1"/>
    <property type="molecule type" value="Genomic_DNA"/>
</dbReference>
<dbReference type="Proteomes" id="UP001152484">
    <property type="component" value="Unassembled WGS sequence"/>
</dbReference>
<reference evidence="2" key="1">
    <citation type="submission" date="2022-07" db="EMBL/GenBank/DDBJ databases">
        <authorList>
            <person name="Macas J."/>
            <person name="Novak P."/>
            <person name="Neumann P."/>
        </authorList>
    </citation>
    <scope>NUCLEOTIDE SEQUENCE</scope>
</reference>